<dbReference type="SUPFAM" id="SSF50729">
    <property type="entry name" value="PH domain-like"/>
    <property type="match status" value="1"/>
</dbReference>
<gene>
    <name evidence="6" type="ORF">CCR75_003575</name>
</gene>
<evidence type="ECO:0000256" key="1">
    <source>
        <dbReference type="SAM" id="MobiDB-lite"/>
    </source>
</evidence>
<dbReference type="RefSeq" id="XP_067817885.1">
    <property type="nucleotide sequence ID" value="XM_067961669.1"/>
</dbReference>
<evidence type="ECO:0000259" key="3">
    <source>
        <dbReference type="PROSITE" id="PS50003"/>
    </source>
</evidence>
<evidence type="ECO:0000313" key="7">
    <source>
        <dbReference type="Proteomes" id="UP000294530"/>
    </source>
</evidence>
<feature type="region of interest" description="Disordered" evidence="1">
    <location>
        <begin position="1"/>
        <end position="80"/>
    </location>
</feature>
<keyword evidence="2" id="KW-0812">Transmembrane</keyword>
<dbReference type="InterPro" id="IPR051908">
    <property type="entry name" value="Ribosomal_N-acetyltransferase"/>
</dbReference>
<protein>
    <recommendedName>
        <fullName evidence="8">N-acetyltransferase domain-containing protein</fullName>
    </recommendedName>
</protein>
<dbReference type="PROSITE" id="PS51186">
    <property type="entry name" value="GNAT"/>
    <property type="match status" value="1"/>
</dbReference>
<dbReference type="PANTHER" id="PTHR43441:SF2">
    <property type="entry name" value="FAMILY ACETYLTRANSFERASE, PUTATIVE (AFU_ORTHOLOGUE AFUA_7G00850)-RELATED"/>
    <property type="match status" value="1"/>
</dbReference>
<feature type="region of interest" description="Disordered" evidence="1">
    <location>
        <begin position="443"/>
        <end position="492"/>
    </location>
</feature>
<dbReference type="InterPro" id="IPR016181">
    <property type="entry name" value="Acyl_CoA_acyltransferase"/>
</dbReference>
<evidence type="ECO:0000256" key="2">
    <source>
        <dbReference type="SAM" id="Phobius"/>
    </source>
</evidence>
<feature type="domain" description="WW" evidence="4">
    <location>
        <begin position="502"/>
        <end position="536"/>
    </location>
</feature>
<dbReference type="Pfam" id="PF13302">
    <property type="entry name" value="Acetyltransf_3"/>
    <property type="match status" value="1"/>
</dbReference>
<dbReference type="PROSITE" id="PS50003">
    <property type="entry name" value="PH_DOMAIN"/>
    <property type="match status" value="1"/>
</dbReference>
<accession>A0A976IE47</accession>
<feature type="compositionally biased region" description="Basic residues" evidence="1">
    <location>
        <begin position="9"/>
        <end position="23"/>
    </location>
</feature>
<dbReference type="Proteomes" id="UP000294530">
    <property type="component" value="Unassembled WGS sequence"/>
</dbReference>
<name>A0A976IE47_BRELC</name>
<dbReference type="Gene3D" id="2.30.29.30">
    <property type="entry name" value="Pleckstrin-homology domain (PH domain)/Phosphotyrosine-binding domain (PTB)"/>
    <property type="match status" value="1"/>
</dbReference>
<dbReference type="AlphaFoldDB" id="A0A976IE47"/>
<keyword evidence="2" id="KW-1133">Transmembrane helix</keyword>
<dbReference type="InterPro" id="IPR036020">
    <property type="entry name" value="WW_dom_sf"/>
</dbReference>
<feature type="compositionally biased region" description="Basic and acidic residues" evidence="1">
    <location>
        <begin position="389"/>
        <end position="407"/>
    </location>
</feature>
<proteinExistence type="predicted"/>
<dbReference type="KEGG" id="blac:94347340"/>
<feature type="domain" description="N-acetyltransferase" evidence="5">
    <location>
        <begin position="822"/>
        <end position="960"/>
    </location>
</feature>
<dbReference type="InterPro" id="IPR001202">
    <property type="entry name" value="WW_dom"/>
</dbReference>
<dbReference type="InterPro" id="IPR001849">
    <property type="entry name" value="PH_domain"/>
</dbReference>
<feature type="transmembrane region" description="Helical" evidence="2">
    <location>
        <begin position="712"/>
        <end position="737"/>
    </location>
</feature>
<dbReference type="PANTHER" id="PTHR43441">
    <property type="entry name" value="RIBOSOMAL-PROTEIN-SERINE ACETYLTRANSFERASE"/>
    <property type="match status" value="1"/>
</dbReference>
<sequence length="1002" mass="113915">MAPEPTIHRSQRHRSQSRPRQRSPSREPSRRRPHRDASPLCSPTRKRSDPESRSRDRHRKDTHWRAKSRPPGPGDGCRDIKSIIKRPRVRFSMIDAEGSATALTTKATHSGFMRKQADNEPGAWNKYYFVIKPLTYLVYYNSMDDEKPRGIIDLEYLTDVKRNADCLQRAVGGGDSCFRVSGKLPRPTAEHIATGDVSKMRPLYLDPENTTEAEKWMEAIRTHRFSLKKDEEFVEMAQQVQHAKLRVVWLEEIQRKEADVQKNLCVKAKTLLQKMRAIGSGHTDEDLELNADDLDDTADNMLAVLEGMEDVMITLSGKIEQYKQGSVESLKYRRQRALSNAKCVDLPAEEEEKKLAAIRNRRKGKIQQAVSQEKHIDIVQKTPREKLKVAPKDEPREKHKVEMEKAPSEVPALDNVSDVLAMWKAQKKKDAFPKQQIVFEQVDKDNFTRRRTKSRSERGPTTSPETIVNSQHKSFQKRRGSDRASEEDTVSLDSCDDCIPGEKLPPGWTKHESRGYPGTYYFAHESGKVSWDVPTDDMVDSEQISDDCHSDHGEQNAKDDKVVTDEYEDTQHCEEAEILPDTIKSAETSPEYFSEYETEAATAGATTSAAYRKNKPKPKSTWAFKLPKLLPTTTTQTLPTEPVVVQSPIRRAYACDIEEEKYIDCWEIDPATQATAASAKPVLRCQFFVFNHQPPAGDHVYFGIASRSVANFAWILLKMLVLIGIAAGSLLAVFMLLRQGGSFERMAQEAVGLPVSLEEQKLLLYDELLDKANSFEQRPAPIGINKLLEGNIVSVKDLVTVGDVVKLHDISCGKPCGGIFQNLAFDANEMIWRYLPQGPFNSFTELKNFYLKEEKDSRHFVLLRSNSRLPIGMVTLGNHSPRDLRIELMNLWLSPAFQGTAALTEVVLLLLTHLFEKGYRRVEWQCDGHNVRARRAAHSLGFIFEGVMRKHRILKNCNVDTVVFAAINSEWGLMKEHLQNRLQQKKVSSSVAHIESEQKKMR</sequence>
<comment type="caution">
    <text evidence="6">The sequence shown here is derived from an EMBL/GenBank/DDBJ whole genome shotgun (WGS) entry which is preliminary data.</text>
</comment>
<feature type="compositionally biased region" description="Basic and acidic residues" evidence="1">
    <location>
        <begin position="443"/>
        <end position="458"/>
    </location>
</feature>
<dbReference type="SMART" id="SM00456">
    <property type="entry name" value="WW"/>
    <property type="match status" value="1"/>
</dbReference>
<keyword evidence="2" id="KW-0472">Membrane</keyword>
<dbReference type="SUPFAM" id="SSF51045">
    <property type="entry name" value="WW domain"/>
    <property type="match status" value="1"/>
</dbReference>
<organism evidence="6 7">
    <name type="scientific">Bremia lactucae</name>
    <name type="common">Lettuce downy mildew</name>
    <dbReference type="NCBI Taxonomy" id="4779"/>
    <lineage>
        <taxon>Eukaryota</taxon>
        <taxon>Sar</taxon>
        <taxon>Stramenopiles</taxon>
        <taxon>Oomycota</taxon>
        <taxon>Peronosporomycetes</taxon>
        <taxon>Peronosporales</taxon>
        <taxon>Peronosporaceae</taxon>
        <taxon>Bremia</taxon>
    </lineage>
</organism>
<dbReference type="SUPFAM" id="SSF55729">
    <property type="entry name" value="Acyl-CoA N-acyltransferases (Nat)"/>
    <property type="match status" value="1"/>
</dbReference>
<dbReference type="EMBL" id="SHOA02000016">
    <property type="protein sequence ID" value="TDH68386.1"/>
    <property type="molecule type" value="Genomic_DNA"/>
</dbReference>
<evidence type="ECO:0000259" key="4">
    <source>
        <dbReference type="PROSITE" id="PS50020"/>
    </source>
</evidence>
<feature type="compositionally biased region" description="Polar residues" evidence="1">
    <location>
        <begin position="459"/>
        <end position="473"/>
    </location>
</feature>
<dbReference type="OrthoDB" id="43122at2759"/>
<dbReference type="PROSITE" id="PS50020">
    <property type="entry name" value="WW_DOMAIN_2"/>
    <property type="match status" value="1"/>
</dbReference>
<dbReference type="Pfam" id="PF00169">
    <property type="entry name" value="PH"/>
    <property type="match status" value="1"/>
</dbReference>
<dbReference type="GeneID" id="94347340"/>
<evidence type="ECO:0000313" key="6">
    <source>
        <dbReference type="EMBL" id="TDH68386.1"/>
    </source>
</evidence>
<evidence type="ECO:0008006" key="8">
    <source>
        <dbReference type="Google" id="ProtNLM"/>
    </source>
</evidence>
<reference evidence="6 7" key="1">
    <citation type="journal article" date="2021" name="Genome Biol.">
        <title>AFLAP: assembly-free linkage analysis pipeline using k-mers from genome sequencing data.</title>
        <authorList>
            <person name="Fletcher K."/>
            <person name="Zhang L."/>
            <person name="Gil J."/>
            <person name="Han R."/>
            <person name="Cavanaugh K."/>
            <person name="Michelmore R."/>
        </authorList>
    </citation>
    <scope>NUCLEOTIDE SEQUENCE [LARGE SCALE GENOMIC DNA]</scope>
    <source>
        <strain evidence="6 7">SF5</strain>
    </source>
</reference>
<dbReference type="GO" id="GO:0008999">
    <property type="term" value="F:protein-N-terminal-alanine acetyltransferase activity"/>
    <property type="evidence" value="ECO:0007669"/>
    <property type="project" value="TreeGrafter"/>
</dbReference>
<dbReference type="SMART" id="SM00233">
    <property type="entry name" value="PH"/>
    <property type="match status" value="1"/>
</dbReference>
<dbReference type="GO" id="GO:1990189">
    <property type="term" value="F:protein N-terminal-serine acetyltransferase activity"/>
    <property type="evidence" value="ECO:0007669"/>
    <property type="project" value="TreeGrafter"/>
</dbReference>
<dbReference type="Gene3D" id="2.20.70.10">
    <property type="match status" value="1"/>
</dbReference>
<feature type="domain" description="PH" evidence="3">
    <location>
        <begin position="106"/>
        <end position="225"/>
    </location>
</feature>
<evidence type="ECO:0000259" key="5">
    <source>
        <dbReference type="PROSITE" id="PS51186"/>
    </source>
</evidence>
<feature type="compositionally biased region" description="Basic residues" evidence="1">
    <location>
        <begin position="55"/>
        <end position="68"/>
    </location>
</feature>
<dbReference type="InterPro" id="IPR011993">
    <property type="entry name" value="PH-like_dom_sf"/>
</dbReference>
<dbReference type="CDD" id="cd00201">
    <property type="entry name" value="WW"/>
    <property type="match status" value="1"/>
</dbReference>
<keyword evidence="7" id="KW-1185">Reference proteome</keyword>
<dbReference type="Gene3D" id="3.40.630.30">
    <property type="match status" value="1"/>
</dbReference>
<dbReference type="InterPro" id="IPR000182">
    <property type="entry name" value="GNAT_dom"/>
</dbReference>
<feature type="region of interest" description="Disordered" evidence="1">
    <location>
        <begin position="389"/>
        <end position="409"/>
    </location>
</feature>